<evidence type="ECO:0000256" key="2">
    <source>
        <dbReference type="SAM" id="SignalP"/>
    </source>
</evidence>
<dbReference type="SUPFAM" id="SSF53474">
    <property type="entry name" value="alpha/beta-Hydrolases"/>
    <property type="match status" value="1"/>
</dbReference>
<name>A0A517SRG1_9BACT</name>
<evidence type="ECO:0000256" key="1">
    <source>
        <dbReference type="SAM" id="MobiDB-lite"/>
    </source>
</evidence>
<keyword evidence="2" id="KW-0732">Signal</keyword>
<protein>
    <submittedName>
        <fullName evidence="3">Enterobactin/ferric enterobactin esterase</fullName>
    </submittedName>
</protein>
<dbReference type="InterPro" id="IPR029058">
    <property type="entry name" value="AB_hydrolase_fold"/>
</dbReference>
<proteinExistence type="predicted"/>
<dbReference type="Pfam" id="PF00756">
    <property type="entry name" value="Esterase"/>
    <property type="match status" value="1"/>
</dbReference>
<evidence type="ECO:0000313" key="4">
    <source>
        <dbReference type="Proteomes" id="UP000315003"/>
    </source>
</evidence>
<dbReference type="InterPro" id="IPR000801">
    <property type="entry name" value="Esterase-like"/>
</dbReference>
<dbReference type="Gene3D" id="3.40.50.1820">
    <property type="entry name" value="alpha/beta hydrolase"/>
    <property type="match status" value="1"/>
</dbReference>
<dbReference type="RefSeq" id="WP_419188151.1">
    <property type="nucleotide sequence ID" value="NZ_CP036272.1"/>
</dbReference>
<dbReference type="EMBL" id="CP036272">
    <property type="protein sequence ID" value="QDT58717.1"/>
    <property type="molecule type" value="Genomic_DNA"/>
</dbReference>
<dbReference type="AlphaFoldDB" id="A0A517SRG1"/>
<sequence precursor="true">MSVLRFFPHPKMAWLTRRFRVGRHRIQLGKLVFCAAAVVMFPVSLAAQAPQESAEQVAGGTVEHPQPYEHGVDSQLNSSVPQGTVSQHVWTDSKVFAGTKRRYSVYVPAQYDGKAPAALMVFQDGHAFEGNTGEFRVPIVFDNLIAKGDMPVTIAVMIDPGHTGELPEKRGWRPRPANRSVEYDSMNGDYAEFLLTEILPALEKDYRITKNPELRAICGNSSGGICAFSVAWHRPDQFHKVLSHIGSFTNIRGGHDYQALIRKTPKKPLRVFLQDGANDLDNSHGNWPLANQQMAKSLQFAKYDYKFVYGTGGHSGNHGGAIFPDSLRWLWRGWKEGTL</sequence>
<feature type="signal peptide" evidence="2">
    <location>
        <begin position="1"/>
        <end position="46"/>
    </location>
</feature>
<feature type="region of interest" description="Disordered" evidence="1">
    <location>
        <begin position="56"/>
        <end position="77"/>
    </location>
</feature>
<dbReference type="Proteomes" id="UP000315003">
    <property type="component" value="Chromosome"/>
</dbReference>
<dbReference type="InterPro" id="IPR050583">
    <property type="entry name" value="Mycobacterial_A85_antigen"/>
</dbReference>
<reference evidence="3 4" key="1">
    <citation type="submission" date="2019-02" db="EMBL/GenBank/DDBJ databases">
        <title>Deep-cultivation of Planctomycetes and their phenomic and genomic characterization uncovers novel biology.</title>
        <authorList>
            <person name="Wiegand S."/>
            <person name="Jogler M."/>
            <person name="Boedeker C."/>
            <person name="Pinto D."/>
            <person name="Vollmers J."/>
            <person name="Rivas-Marin E."/>
            <person name="Kohn T."/>
            <person name="Peeters S.H."/>
            <person name="Heuer A."/>
            <person name="Rast P."/>
            <person name="Oberbeckmann S."/>
            <person name="Bunk B."/>
            <person name="Jeske O."/>
            <person name="Meyerdierks A."/>
            <person name="Storesund J.E."/>
            <person name="Kallscheuer N."/>
            <person name="Luecker S."/>
            <person name="Lage O.M."/>
            <person name="Pohl T."/>
            <person name="Merkel B.J."/>
            <person name="Hornburger P."/>
            <person name="Mueller R.-W."/>
            <person name="Bruemmer F."/>
            <person name="Labrenz M."/>
            <person name="Spormann A.M."/>
            <person name="Op den Camp H."/>
            <person name="Overmann J."/>
            <person name="Amann R."/>
            <person name="Jetten M.S.M."/>
            <person name="Mascher T."/>
            <person name="Medema M.H."/>
            <person name="Devos D.P."/>
            <person name="Kaster A.-K."/>
            <person name="Ovreas L."/>
            <person name="Rohde M."/>
            <person name="Galperin M.Y."/>
            <person name="Jogler C."/>
        </authorList>
    </citation>
    <scope>NUCLEOTIDE SEQUENCE [LARGE SCALE GENOMIC DNA]</scope>
    <source>
        <strain evidence="3 4">SV_7m_r</strain>
    </source>
</reference>
<keyword evidence="4" id="KW-1185">Reference proteome</keyword>
<dbReference type="PANTHER" id="PTHR48098:SF3">
    <property type="entry name" value="IRON(III) ENTEROBACTIN ESTERASE"/>
    <property type="match status" value="1"/>
</dbReference>
<feature type="chain" id="PRO_5022225649" evidence="2">
    <location>
        <begin position="47"/>
        <end position="339"/>
    </location>
</feature>
<evidence type="ECO:0000313" key="3">
    <source>
        <dbReference type="EMBL" id="QDT58717.1"/>
    </source>
</evidence>
<gene>
    <name evidence="3" type="ORF">SV7mr_12150</name>
</gene>
<organism evidence="3 4">
    <name type="scientific">Stieleria bergensis</name>
    <dbReference type="NCBI Taxonomy" id="2528025"/>
    <lineage>
        <taxon>Bacteria</taxon>
        <taxon>Pseudomonadati</taxon>
        <taxon>Planctomycetota</taxon>
        <taxon>Planctomycetia</taxon>
        <taxon>Pirellulales</taxon>
        <taxon>Pirellulaceae</taxon>
        <taxon>Stieleria</taxon>
    </lineage>
</organism>
<accession>A0A517SRG1</accession>
<dbReference type="PANTHER" id="PTHR48098">
    <property type="entry name" value="ENTEROCHELIN ESTERASE-RELATED"/>
    <property type="match status" value="1"/>
</dbReference>